<evidence type="ECO:0000256" key="2">
    <source>
        <dbReference type="ARBA" id="ARBA00023031"/>
    </source>
</evidence>
<keyword evidence="2" id="KW-0916">Viral movement protein</keyword>
<keyword evidence="1" id="KW-0813">Transport</keyword>
<dbReference type="EMBL" id="MK948534">
    <property type="protein sequence ID" value="QDF44116.1"/>
    <property type="molecule type" value="Genomic_RNA"/>
</dbReference>
<organismHost>
    <name type="scientific">Trifolium incarnatum</name>
    <name type="common">Crimson clover</name>
    <dbReference type="NCBI Taxonomy" id="60916"/>
</organismHost>
<dbReference type="InterPro" id="IPR000603">
    <property type="entry name" value="MPV"/>
</dbReference>
<dbReference type="GO" id="GO:0046740">
    <property type="term" value="P:transport of virus in host, cell to cell"/>
    <property type="evidence" value="ECO:0007669"/>
    <property type="project" value="UniProtKB-KW"/>
</dbReference>
<organism evidence="3">
    <name type="scientific">Pea enation mosaic virus-2</name>
    <name type="common">PEMV-2</name>
    <dbReference type="NCBI Taxonomy" id="193120"/>
    <lineage>
        <taxon>Viruses</taxon>
        <taxon>Riboviria</taxon>
        <taxon>Orthornavirae</taxon>
        <taxon>Kitrinoviricota</taxon>
        <taxon>Tolucaviricetes</taxon>
        <taxon>Tolivirales</taxon>
        <taxon>Tombusviridae</taxon>
        <taxon>Calvusvirinae</taxon>
        <taxon>Umbravirus</taxon>
        <taxon>Umbravirus pisi</taxon>
    </lineage>
</organism>
<reference evidence="3" key="1">
    <citation type="submission" date="2019-05" db="EMBL/GenBank/DDBJ databases">
        <title>Comparative study on three RNA-based approaches for detection of plant virus/viroid using high throughput sequencing.</title>
        <authorList>
            <person name="Gaafar Y.Z.A."/>
            <person name="Ziebell H."/>
        </authorList>
    </citation>
    <scope>NUCLEOTIDE SEQUENCE</scope>
    <source>
        <strain evidence="3">Fr HZ11-065</strain>
    </source>
</reference>
<accession>A0A4Y6GN67</accession>
<dbReference type="Pfam" id="PF00803">
    <property type="entry name" value="3A"/>
    <property type="match status" value="1"/>
</dbReference>
<organismHost>
    <name type="scientific">Chenopodium amaranticolor</name>
    <dbReference type="NCBI Taxonomy" id="66262"/>
</organismHost>
<organismHost>
    <name type="scientific">Nicotiana clevelandii</name>
    <name type="common">Wild tobacco</name>
    <dbReference type="NCBI Taxonomy" id="81866"/>
</organismHost>
<organismHost>
    <name type="scientific">Vicia faba</name>
    <name type="common">Broad bean</name>
    <name type="synonym">Faba vulgaris</name>
    <dbReference type="NCBI Taxonomy" id="3906"/>
</organismHost>
<organismHost>
    <name type="scientific">Chenopodium album</name>
    <name type="common">Fat hen</name>
    <dbReference type="NCBI Taxonomy" id="3559"/>
</organismHost>
<gene>
    <name evidence="3" type="ORF">PEMV2gp4</name>
</gene>
<evidence type="ECO:0000256" key="1">
    <source>
        <dbReference type="ARBA" id="ARBA00022448"/>
    </source>
</evidence>
<sequence length="250" mass="27108">MSTTTSASNQKELLAALYGEVTIKELEETNLGVITPVRANEKVTLTPLLPPKTQGRVSSVLKRFRSTRNTGGLLSVEKVVVVFTPHVPDDVLGEVEIWLHDSILPHLGSVGPRLKLKLSDGPKLLAFYPPYSIALGDSISGQPRSFSIVTELFEGNFAPGCSPFSLFLMWSPRIEAVTHNYLSRPPRALPICRTMVRDALSEVASQQQYLKGAMSNRYAMPLTTGDGQHRAVKGAPSALPPTGVCTQASK</sequence>
<evidence type="ECO:0000313" key="3">
    <source>
        <dbReference type="EMBL" id="QDF44116.1"/>
    </source>
</evidence>
<organismHost>
    <name type="scientific">Chenopodium quinoa</name>
    <name type="common">Quinoa</name>
    <dbReference type="NCBI Taxonomy" id="63459"/>
</organismHost>
<organismHost>
    <name type="scientific">Pisum sativum</name>
    <name type="common">Garden pea</name>
    <name type="synonym">Lathyrus oleraceus</name>
    <dbReference type="NCBI Taxonomy" id="3888"/>
</organismHost>
<protein>
    <submittedName>
        <fullName evidence="3">Cell-to-cell movement protein</fullName>
    </submittedName>
</protein>
<proteinExistence type="predicted"/>
<name>A0A4Y6GN67_PEMV2</name>
<dbReference type="OrthoDB" id="11495at10239"/>